<dbReference type="Pfam" id="PF00291">
    <property type="entry name" value="PALP"/>
    <property type="match status" value="1"/>
</dbReference>
<dbReference type="SUPFAM" id="SSF53686">
    <property type="entry name" value="Tryptophan synthase beta subunit-like PLP-dependent enzymes"/>
    <property type="match status" value="1"/>
</dbReference>
<dbReference type="PANTHER" id="PTHR10314">
    <property type="entry name" value="CYSTATHIONINE BETA-SYNTHASE"/>
    <property type="match status" value="1"/>
</dbReference>
<dbReference type="InterPro" id="IPR023927">
    <property type="entry name" value="SbnA"/>
</dbReference>
<dbReference type="Proteomes" id="UP000197781">
    <property type="component" value="Chromosome"/>
</dbReference>
<evidence type="ECO:0000256" key="1">
    <source>
        <dbReference type="ARBA" id="ARBA00001933"/>
    </source>
</evidence>
<evidence type="ECO:0000256" key="4">
    <source>
        <dbReference type="ARBA" id="ARBA00022898"/>
    </source>
</evidence>
<evidence type="ECO:0000313" key="6">
    <source>
        <dbReference type="EMBL" id="ASJ54037.1"/>
    </source>
</evidence>
<comment type="subunit">
    <text evidence="2">Homodimer.</text>
</comment>
<evidence type="ECO:0000256" key="3">
    <source>
        <dbReference type="ARBA" id="ARBA00022679"/>
    </source>
</evidence>
<dbReference type="EMBL" id="CP018145">
    <property type="protein sequence ID" value="ASJ54037.1"/>
    <property type="molecule type" value="Genomic_DNA"/>
</dbReference>
<dbReference type="AlphaFoldDB" id="A0A220MGA1"/>
<keyword evidence="3" id="KW-0808">Transferase</keyword>
<reference evidence="6 7" key="1">
    <citation type="submission" date="2016-11" db="EMBL/GenBank/DDBJ databases">
        <authorList>
            <person name="Jaros S."/>
            <person name="Januszkiewicz K."/>
            <person name="Wedrychowicz H."/>
        </authorList>
    </citation>
    <scope>NUCLEOTIDE SEQUENCE [LARGE SCALE GENOMIC DNA]</scope>
    <source>
        <strain evidence="6 7">NF2</strain>
    </source>
</reference>
<evidence type="ECO:0000313" key="7">
    <source>
        <dbReference type="Proteomes" id="UP000197781"/>
    </source>
</evidence>
<dbReference type="GO" id="GO:1901605">
    <property type="term" value="P:alpha-amino acid metabolic process"/>
    <property type="evidence" value="ECO:0007669"/>
    <property type="project" value="UniProtKB-ARBA"/>
</dbReference>
<keyword evidence="4" id="KW-0663">Pyridoxal phosphate</keyword>
<dbReference type="CDD" id="cd01561">
    <property type="entry name" value="CBS_like"/>
    <property type="match status" value="1"/>
</dbReference>
<dbReference type="Gene3D" id="3.40.50.1100">
    <property type="match status" value="2"/>
</dbReference>
<dbReference type="RefSeq" id="WP_088907827.1">
    <property type="nucleotide sequence ID" value="NZ_CP018145.1"/>
</dbReference>
<dbReference type="InterPro" id="IPR001926">
    <property type="entry name" value="TrpB-like_PALP"/>
</dbReference>
<dbReference type="KEGG" id="bfm:BP422_11085"/>
<evidence type="ECO:0000256" key="2">
    <source>
        <dbReference type="ARBA" id="ARBA00011738"/>
    </source>
</evidence>
<gene>
    <name evidence="6" type="ORF">BP422_11085</name>
</gene>
<sequence>MLTKMMAISHMIGNTPLIKLEHEHINLFCKLEYNNLMGSVKVRAAFYILQEAIKRGEITQETTVIESSSGNFAIALATLCKQIGIKFIPVIDPNINPVYENLLRAFSHEVVKVTDRDETGGFLLTRIQTVNRLLNETNNSFWTNQYGNPDSARAHYFGLGAEIADSFETLDYAFIGVSSGGTITGISQRLKERYPNIKIIAVDTVGSVIFGQEPQKRYIPGIGSSMRPDILKGAIIDEVVHVSEEDTVKACYQLYAEHGIFAGGSTGTSYWAIKNYFKDQKHVVKPNVVFLCPDGGMPYVNTVYNQEWVQWLHQQKHSFVGN</sequence>
<organism evidence="6 7">
    <name type="scientific">Brevibacillus formosus</name>
    <dbReference type="NCBI Taxonomy" id="54913"/>
    <lineage>
        <taxon>Bacteria</taxon>
        <taxon>Bacillati</taxon>
        <taxon>Bacillota</taxon>
        <taxon>Bacilli</taxon>
        <taxon>Bacillales</taxon>
        <taxon>Paenibacillaceae</taxon>
        <taxon>Brevibacillus</taxon>
    </lineage>
</organism>
<evidence type="ECO:0000259" key="5">
    <source>
        <dbReference type="Pfam" id="PF00291"/>
    </source>
</evidence>
<dbReference type="InterPro" id="IPR036052">
    <property type="entry name" value="TrpB-like_PALP_sf"/>
</dbReference>
<dbReference type="InterPro" id="IPR050214">
    <property type="entry name" value="Cys_Synth/Cystath_Beta-Synth"/>
</dbReference>
<protein>
    <submittedName>
        <fullName evidence="6">2,3-diaminopropionate biosynthesis protein SbnA</fullName>
    </submittedName>
</protein>
<name>A0A220MGA1_9BACL</name>
<comment type="cofactor">
    <cofactor evidence="1">
        <name>pyridoxal 5'-phosphate</name>
        <dbReference type="ChEBI" id="CHEBI:597326"/>
    </cofactor>
</comment>
<accession>A0A220MGA1</accession>
<feature type="domain" description="Tryptophan synthase beta chain-like PALP" evidence="5">
    <location>
        <begin position="8"/>
        <end position="293"/>
    </location>
</feature>
<dbReference type="GO" id="GO:0016740">
    <property type="term" value="F:transferase activity"/>
    <property type="evidence" value="ECO:0007669"/>
    <property type="project" value="UniProtKB-KW"/>
</dbReference>
<proteinExistence type="predicted"/>
<dbReference type="NCBIfam" id="TIGR03945">
    <property type="entry name" value="PLP_SbnA_fam"/>
    <property type="match status" value="1"/>
</dbReference>